<name>A0A844G3N7_9BACT</name>
<evidence type="ECO:0000313" key="2">
    <source>
        <dbReference type="Proteomes" id="UP000435649"/>
    </source>
</evidence>
<reference evidence="1 2" key="1">
    <citation type="submission" date="2019-08" db="EMBL/GenBank/DDBJ databases">
        <title>In-depth cultivation of the pig gut microbiome towards novel bacterial diversity and tailored functional studies.</title>
        <authorList>
            <person name="Wylensek D."/>
            <person name="Hitch T.C.A."/>
            <person name="Clavel T."/>
        </authorList>
    </citation>
    <scope>NUCLEOTIDE SEQUENCE [LARGE SCALE GENOMIC DNA]</scope>
    <source>
        <strain evidence="1 2">BBE-744-WT-12</strain>
    </source>
</reference>
<dbReference type="AlphaFoldDB" id="A0A844G3N7"/>
<sequence length="61" mass="7284">MNKKQRQPAREKTVKISVNVHRELKIRAVRDNRNIHLDLTDDIIMLGIEEYDRSRKNLPSM</sequence>
<evidence type="ECO:0000313" key="1">
    <source>
        <dbReference type="EMBL" id="MST97584.1"/>
    </source>
</evidence>
<organism evidence="1 2">
    <name type="scientific">Victivallis lenta</name>
    <dbReference type="NCBI Taxonomy" id="2606640"/>
    <lineage>
        <taxon>Bacteria</taxon>
        <taxon>Pseudomonadati</taxon>
        <taxon>Lentisphaerota</taxon>
        <taxon>Lentisphaeria</taxon>
        <taxon>Victivallales</taxon>
        <taxon>Victivallaceae</taxon>
        <taxon>Victivallis</taxon>
    </lineage>
</organism>
<dbReference type="Proteomes" id="UP000435649">
    <property type="component" value="Unassembled WGS sequence"/>
</dbReference>
<dbReference type="EMBL" id="VUNS01000011">
    <property type="protein sequence ID" value="MST97584.1"/>
    <property type="molecule type" value="Genomic_DNA"/>
</dbReference>
<accession>A0A844G3N7</accession>
<gene>
    <name evidence="1" type="ORF">FYJ85_11090</name>
</gene>
<comment type="caution">
    <text evidence="1">The sequence shown here is derived from an EMBL/GenBank/DDBJ whole genome shotgun (WGS) entry which is preliminary data.</text>
</comment>
<protein>
    <submittedName>
        <fullName evidence="1">Uncharacterized protein</fullName>
    </submittedName>
</protein>
<proteinExistence type="predicted"/>
<keyword evidence="2" id="KW-1185">Reference proteome</keyword>
<dbReference type="RefSeq" id="WP_154418556.1">
    <property type="nucleotide sequence ID" value="NZ_VUNS01000011.1"/>
</dbReference>